<evidence type="ECO:0000256" key="11">
    <source>
        <dbReference type="SAM" id="Phobius"/>
    </source>
</evidence>
<dbReference type="InterPro" id="IPR023298">
    <property type="entry name" value="ATPase_P-typ_TM_dom_sf"/>
</dbReference>
<dbReference type="AlphaFoldDB" id="A0AAD5SXK8"/>
<feature type="transmembrane region" description="Helical" evidence="11">
    <location>
        <begin position="298"/>
        <end position="317"/>
    </location>
</feature>
<dbReference type="InterPro" id="IPR001757">
    <property type="entry name" value="P_typ_ATPase"/>
</dbReference>
<evidence type="ECO:0000256" key="7">
    <source>
        <dbReference type="ARBA" id="ARBA00022989"/>
    </source>
</evidence>
<protein>
    <recommendedName>
        <fullName evidence="12">Cation-transporting P-type ATPase N-terminal domain-containing protein</fullName>
    </recommendedName>
</protein>
<evidence type="ECO:0000256" key="9">
    <source>
        <dbReference type="SAM" id="Coils"/>
    </source>
</evidence>
<dbReference type="GO" id="GO:0036376">
    <property type="term" value="P:sodium ion export across plasma membrane"/>
    <property type="evidence" value="ECO:0007669"/>
    <property type="project" value="TreeGrafter"/>
</dbReference>
<keyword evidence="7 11" id="KW-1133">Transmembrane helix</keyword>
<dbReference type="SFLD" id="SFLDS00003">
    <property type="entry name" value="Haloacid_Dehalogenase"/>
    <property type="match status" value="1"/>
</dbReference>
<dbReference type="Pfam" id="PF13246">
    <property type="entry name" value="Cation_ATPase"/>
    <property type="match status" value="1"/>
</dbReference>
<dbReference type="InterPro" id="IPR008250">
    <property type="entry name" value="ATPase_P-typ_transduc_dom_A_sf"/>
</dbReference>
<dbReference type="SMART" id="SM00831">
    <property type="entry name" value="Cation_ATPase_N"/>
    <property type="match status" value="1"/>
</dbReference>
<feature type="coiled-coil region" evidence="9">
    <location>
        <begin position="1027"/>
        <end position="1061"/>
    </location>
</feature>
<evidence type="ECO:0000256" key="4">
    <source>
        <dbReference type="ARBA" id="ARBA00022741"/>
    </source>
</evidence>
<dbReference type="InterPro" id="IPR036412">
    <property type="entry name" value="HAD-like_sf"/>
</dbReference>
<feature type="compositionally biased region" description="Polar residues" evidence="10">
    <location>
        <begin position="9"/>
        <end position="35"/>
    </location>
</feature>
<dbReference type="PRINTS" id="PR00119">
    <property type="entry name" value="CATATPASE"/>
</dbReference>
<dbReference type="PRINTS" id="PR00121">
    <property type="entry name" value="NAKATPASE"/>
</dbReference>
<feature type="domain" description="Cation-transporting P-type ATPase N-terminal" evidence="12">
    <location>
        <begin position="207"/>
        <end position="288"/>
    </location>
</feature>
<feature type="region of interest" description="Disordered" evidence="10">
    <location>
        <begin position="1"/>
        <end position="102"/>
    </location>
</feature>
<feature type="compositionally biased region" description="Low complexity" evidence="10">
    <location>
        <begin position="165"/>
        <end position="175"/>
    </location>
</feature>
<evidence type="ECO:0000256" key="10">
    <source>
        <dbReference type="SAM" id="MobiDB-lite"/>
    </source>
</evidence>
<feature type="transmembrane region" description="Helical" evidence="11">
    <location>
        <begin position="476"/>
        <end position="496"/>
    </location>
</feature>
<comment type="subcellular location">
    <subcellularLocation>
        <location evidence="1">Cell membrane</location>
        <topology evidence="1">Multi-pass membrane protein</topology>
    </subcellularLocation>
</comment>
<dbReference type="NCBIfam" id="TIGR01494">
    <property type="entry name" value="ATPase_P-type"/>
    <property type="match status" value="2"/>
</dbReference>
<keyword evidence="2" id="KW-1003">Cell membrane</keyword>
<dbReference type="InterPro" id="IPR059000">
    <property type="entry name" value="ATPase_P-type_domA"/>
</dbReference>
<dbReference type="PANTHER" id="PTHR43294:SF21">
    <property type="entry name" value="CATION TRANSPORTING ATPASE"/>
    <property type="match status" value="1"/>
</dbReference>
<dbReference type="GO" id="GO:0006883">
    <property type="term" value="P:intracellular sodium ion homeostasis"/>
    <property type="evidence" value="ECO:0007669"/>
    <property type="project" value="TreeGrafter"/>
</dbReference>
<dbReference type="Gene3D" id="3.40.1110.10">
    <property type="entry name" value="Calcium-transporting ATPase, cytoplasmic domain N"/>
    <property type="match status" value="1"/>
</dbReference>
<keyword evidence="5" id="KW-0067">ATP-binding</keyword>
<dbReference type="GO" id="GO:0005886">
    <property type="term" value="C:plasma membrane"/>
    <property type="evidence" value="ECO:0007669"/>
    <property type="project" value="UniProtKB-SubCell"/>
</dbReference>
<dbReference type="SFLD" id="SFLDF00027">
    <property type="entry name" value="p-type_atpase"/>
    <property type="match status" value="1"/>
</dbReference>
<dbReference type="InterPro" id="IPR004014">
    <property type="entry name" value="ATPase_P-typ_cation-transptr_N"/>
</dbReference>
<accession>A0AAD5SXK8</accession>
<dbReference type="SUPFAM" id="SSF81660">
    <property type="entry name" value="Metal cation-transporting ATPase, ATP-binding domain N"/>
    <property type="match status" value="1"/>
</dbReference>
<dbReference type="PANTHER" id="PTHR43294">
    <property type="entry name" value="SODIUM/POTASSIUM-TRANSPORTING ATPASE SUBUNIT ALPHA"/>
    <property type="match status" value="1"/>
</dbReference>
<evidence type="ECO:0000256" key="6">
    <source>
        <dbReference type="ARBA" id="ARBA00022967"/>
    </source>
</evidence>
<evidence type="ECO:0000256" key="2">
    <source>
        <dbReference type="ARBA" id="ARBA00022475"/>
    </source>
</evidence>
<dbReference type="FunFam" id="3.40.50.1000:FF:000083">
    <property type="entry name" value="Sodium/potassium-transporting ATPase subunit alpha"/>
    <property type="match status" value="1"/>
</dbReference>
<dbReference type="PROSITE" id="PS00154">
    <property type="entry name" value="ATPASE_E1_E2"/>
    <property type="match status" value="1"/>
</dbReference>
<feature type="transmembrane region" description="Helical" evidence="11">
    <location>
        <begin position="968"/>
        <end position="990"/>
    </location>
</feature>
<keyword evidence="4" id="KW-0547">Nucleotide-binding</keyword>
<dbReference type="GO" id="GO:1990573">
    <property type="term" value="P:potassium ion import across plasma membrane"/>
    <property type="evidence" value="ECO:0007669"/>
    <property type="project" value="TreeGrafter"/>
</dbReference>
<evidence type="ECO:0000256" key="1">
    <source>
        <dbReference type="ARBA" id="ARBA00004651"/>
    </source>
</evidence>
<dbReference type="InterPro" id="IPR023299">
    <property type="entry name" value="ATPase_P-typ_cyto_dom_N"/>
</dbReference>
<dbReference type="EMBL" id="JADGJH010001222">
    <property type="protein sequence ID" value="KAJ3116548.1"/>
    <property type="molecule type" value="Genomic_DNA"/>
</dbReference>
<feature type="region of interest" description="Disordered" evidence="10">
    <location>
        <begin position="135"/>
        <end position="175"/>
    </location>
</feature>
<dbReference type="Gene3D" id="2.70.150.10">
    <property type="entry name" value="Calcium-transporting ATPase, cytoplasmic transduction domain A"/>
    <property type="match status" value="1"/>
</dbReference>
<keyword evidence="8 11" id="KW-0472">Membrane</keyword>
<feature type="transmembrane region" description="Helical" evidence="11">
    <location>
        <begin position="508"/>
        <end position="532"/>
    </location>
</feature>
<evidence type="ECO:0000256" key="3">
    <source>
        <dbReference type="ARBA" id="ARBA00022692"/>
    </source>
</evidence>
<dbReference type="Pfam" id="PF00690">
    <property type="entry name" value="Cation_ATPase_N"/>
    <property type="match status" value="1"/>
</dbReference>
<dbReference type="InterPro" id="IPR050510">
    <property type="entry name" value="Cation_transp_ATPase_P-type"/>
</dbReference>
<feature type="compositionally biased region" description="Low complexity" evidence="10">
    <location>
        <begin position="36"/>
        <end position="57"/>
    </location>
</feature>
<evidence type="ECO:0000313" key="13">
    <source>
        <dbReference type="EMBL" id="KAJ3116548.1"/>
    </source>
</evidence>
<sequence length="1236" mass="135441">MSSKDTRRANPNKQALSGSQSVDSLADLNASQNKLNSISGKNLSQSSNSLLLQQSMSRPDIPEGAVEVSSRHSRSPSKSTNFKVDQKAAFESESNSGIPPKHRTMVQYMEKPAPLLKRASSALMTKDETTAVALLSSTNDRKSRSRQPTLATSSKIHQSSHDHSSSTVGSPTSPSEIHEIGEIFTTVQEAKDAKAFIPLRDVSISITEHQISFEALTALYKSTADTKSPQNSAGLTHTAARDLMAKHGRNVLPIAKKESALYRFFMCVTSLFNLLLLFGGTAYLALWGIDPLENFGNIYIGSVLMCVAIINAFIEFYQLTKVSMIVESFSNMIPHESKCIRAAVIQSISVSELVPGDIIFLKPGDKVPADSIIFHAPREFRVDNSSLTGETESVERGAVLGGILTGVGALEAKNVVFGGTVVSNGEAFALVIRTGAHTILGQIAKLTNNTASNLPTSSCGSKKRKQSPLSLEIRRFCKLLSFLASATAIVFFLVSLARGSGFNASFEFAIGILVAWIPQGLPVTLTFLLAVAGERMAKRQVLIKDLHGVETLGAITMLATDKTGTLTMNEMRVSRVWTNLSCMFAGEASDAPVGERLLKLEVSGVPQILHMAATCTRARFETTEGKPSERSIIGDATDKGLLKFAATKLANVDKLFTQYPKIFEIPFSSETKTHLTIHRKGHADGGLTLHVKGAPERVLASCSTILLNGKAEPITDIYRQTFRETHERMASRGERVIAFAQLLLNGRKFTDNFRFSFEKANFPTTGLTFVGLISLEDPPKSGVREAIGKIRQAGIQVVMVTGDHPLTAAAIARRINILTYPTREELAKSTSTPVASISEESVHAVVVNGEDMPALSQDDWDNILSKKEVIFARTSPKQKLEIVKRAQSLGHIVGVTGDGVNDAAALKHADLGIAMNKTGSDVSKEAAGMILMDDNFTSTVTGILEGRTIFINLKKSIQYFLTHIMSEVFPYLLNVIIPIPLALTAIQILVVDLGFELLITLSFAWEPPEDAEALLRLGPRQPVTPESIQLIKNRRNAKQELLDAQAEAIQAADERRDAEKSGNIESTPRINLPNPDYIRRHQGYEEDEAYLLENSNEDIGEENEAKRAAKKLTKKWSRYLQELKAIVTDIRYWKAQERQWKAILALKSGERLVDSEVLSWSYLEAGLLEAAICIGTFFAVFYWEWGVTPTDAKRIQLLRGFKPHSVDFELQNGETIVGVEPSIFLNTNYLLLKVRK</sequence>
<dbReference type="GO" id="GO:0030007">
    <property type="term" value="P:intracellular potassium ion homeostasis"/>
    <property type="evidence" value="ECO:0007669"/>
    <property type="project" value="TreeGrafter"/>
</dbReference>
<organism evidence="13 14">
    <name type="scientific">Physocladia obscura</name>
    <dbReference type="NCBI Taxonomy" id="109957"/>
    <lineage>
        <taxon>Eukaryota</taxon>
        <taxon>Fungi</taxon>
        <taxon>Fungi incertae sedis</taxon>
        <taxon>Chytridiomycota</taxon>
        <taxon>Chytridiomycota incertae sedis</taxon>
        <taxon>Chytridiomycetes</taxon>
        <taxon>Chytridiales</taxon>
        <taxon>Chytriomycetaceae</taxon>
        <taxon>Physocladia</taxon>
    </lineage>
</organism>
<dbReference type="Gene3D" id="3.40.50.1000">
    <property type="entry name" value="HAD superfamily/HAD-like"/>
    <property type="match status" value="1"/>
</dbReference>
<keyword evidence="14" id="KW-1185">Reference proteome</keyword>
<dbReference type="SUPFAM" id="SSF56784">
    <property type="entry name" value="HAD-like"/>
    <property type="match status" value="1"/>
</dbReference>
<evidence type="ECO:0000259" key="12">
    <source>
        <dbReference type="SMART" id="SM00831"/>
    </source>
</evidence>
<feature type="transmembrane region" description="Helical" evidence="11">
    <location>
        <begin position="264"/>
        <end position="286"/>
    </location>
</feature>
<keyword evidence="6" id="KW-1278">Translocase</keyword>
<keyword evidence="9" id="KW-0175">Coiled coil</keyword>
<comment type="caution">
    <text evidence="13">The sequence shown here is derived from an EMBL/GenBank/DDBJ whole genome shotgun (WGS) entry which is preliminary data.</text>
</comment>
<dbReference type="GO" id="GO:0005391">
    <property type="term" value="F:P-type sodium:potassium-exchanging transporter activity"/>
    <property type="evidence" value="ECO:0007669"/>
    <property type="project" value="TreeGrafter"/>
</dbReference>
<evidence type="ECO:0000313" key="14">
    <source>
        <dbReference type="Proteomes" id="UP001211907"/>
    </source>
</evidence>
<dbReference type="Proteomes" id="UP001211907">
    <property type="component" value="Unassembled WGS sequence"/>
</dbReference>
<dbReference type="GO" id="GO:1902600">
    <property type="term" value="P:proton transmembrane transport"/>
    <property type="evidence" value="ECO:0007669"/>
    <property type="project" value="TreeGrafter"/>
</dbReference>
<dbReference type="SUPFAM" id="SSF81665">
    <property type="entry name" value="Calcium ATPase, transmembrane domain M"/>
    <property type="match status" value="1"/>
</dbReference>
<reference evidence="13" key="1">
    <citation type="submission" date="2020-05" db="EMBL/GenBank/DDBJ databases">
        <title>Phylogenomic resolution of chytrid fungi.</title>
        <authorList>
            <person name="Stajich J.E."/>
            <person name="Amses K."/>
            <person name="Simmons R."/>
            <person name="Seto K."/>
            <person name="Myers J."/>
            <person name="Bonds A."/>
            <person name="Quandt C.A."/>
            <person name="Barry K."/>
            <person name="Liu P."/>
            <person name="Grigoriev I."/>
            <person name="Longcore J.E."/>
            <person name="James T.Y."/>
        </authorList>
    </citation>
    <scope>NUCLEOTIDE SEQUENCE</scope>
    <source>
        <strain evidence="13">JEL0513</strain>
    </source>
</reference>
<dbReference type="Gene3D" id="1.20.1110.10">
    <property type="entry name" value="Calcium-transporting ATPase, transmembrane domain"/>
    <property type="match status" value="1"/>
</dbReference>
<name>A0AAD5SXK8_9FUNG</name>
<dbReference type="InterPro" id="IPR018303">
    <property type="entry name" value="ATPase_P-typ_P_site"/>
</dbReference>
<dbReference type="InterPro" id="IPR023214">
    <property type="entry name" value="HAD_sf"/>
</dbReference>
<keyword evidence="3 11" id="KW-0812">Transmembrane</keyword>
<gene>
    <name evidence="13" type="ORF">HK100_001034</name>
</gene>
<dbReference type="SFLD" id="SFLDG00002">
    <property type="entry name" value="C1.7:_P-type_atpase_like"/>
    <property type="match status" value="1"/>
</dbReference>
<dbReference type="Pfam" id="PF00122">
    <property type="entry name" value="E1-E2_ATPase"/>
    <property type="match status" value="1"/>
</dbReference>
<dbReference type="InterPro" id="IPR044492">
    <property type="entry name" value="P_typ_ATPase_HD_dom"/>
</dbReference>
<evidence type="ECO:0000256" key="5">
    <source>
        <dbReference type="ARBA" id="ARBA00022840"/>
    </source>
</evidence>
<dbReference type="SUPFAM" id="SSF81653">
    <property type="entry name" value="Calcium ATPase, transduction domain A"/>
    <property type="match status" value="1"/>
</dbReference>
<evidence type="ECO:0000256" key="8">
    <source>
        <dbReference type="ARBA" id="ARBA00023136"/>
    </source>
</evidence>
<proteinExistence type="predicted"/>
<dbReference type="GO" id="GO:0016887">
    <property type="term" value="F:ATP hydrolysis activity"/>
    <property type="evidence" value="ECO:0007669"/>
    <property type="project" value="InterPro"/>
</dbReference>
<dbReference type="GO" id="GO:0005524">
    <property type="term" value="F:ATP binding"/>
    <property type="evidence" value="ECO:0007669"/>
    <property type="project" value="UniProtKB-KW"/>
</dbReference>